<comment type="similarity">
    <text evidence="9">Belongs to the peroxidase family.</text>
</comment>
<dbReference type="Pfam" id="PF00141">
    <property type="entry name" value="peroxidase"/>
    <property type="match status" value="1"/>
</dbReference>
<dbReference type="Gene3D" id="1.10.420.10">
    <property type="entry name" value="Peroxidase, domain 2"/>
    <property type="match status" value="1"/>
</dbReference>
<dbReference type="SUPFAM" id="SSF48113">
    <property type="entry name" value="Heme-dependent peroxidases"/>
    <property type="match status" value="1"/>
</dbReference>
<evidence type="ECO:0000256" key="6">
    <source>
        <dbReference type="ARBA" id="ARBA00022723"/>
    </source>
</evidence>
<dbReference type="InterPro" id="IPR002016">
    <property type="entry name" value="Haem_peroxidase"/>
</dbReference>
<dbReference type="PROSITE" id="PS00435">
    <property type="entry name" value="PEROXIDASE_1"/>
    <property type="match status" value="1"/>
</dbReference>
<keyword evidence="13" id="KW-1185">Reference proteome</keyword>
<evidence type="ECO:0000256" key="2">
    <source>
        <dbReference type="ARBA" id="ARBA00001913"/>
    </source>
</evidence>
<evidence type="ECO:0000256" key="9">
    <source>
        <dbReference type="RuleBase" id="RU004241"/>
    </source>
</evidence>
<dbReference type="InterPro" id="IPR044831">
    <property type="entry name" value="Ccp1-like"/>
</dbReference>
<dbReference type="EMBL" id="MU001492">
    <property type="protein sequence ID" value="KAF2451596.1"/>
    <property type="molecule type" value="Genomic_DNA"/>
</dbReference>
<keyword evidence="7 10" id="KW-0560">Oxidoreductase</keyword>
<dbReference type="AlphaFoldDB" id="A0A9P4UID6"/>
<gene>
    <name evidence="12" type="ORF">P171DRAFT_493018</name>
</gene>
<dbReference type="EC" id="1.11.1.-" evidence="10"/>
<evidence type="ECO:0000313" key="13">
    <source>
        <dbReference type="Proteomes" id="UP000799764"/>
    </source>
</evidence>
<dbReference type="InterPro" id="IPR024589">
    <property type="entry name" value="Ligninase_C"/>
</dbReference>
<comment type="cofactor">
    <cofactor evidence="2">
        <name>Ca(2+)</name>
        <dbReference type="ChEBI" id="CHEBI:29108"/>
    </cofactor>
</comment>
<sequence length="299" mass="32510">MRQFVSYILSASFLATLAVTQESCSQEWWDLASDFEEFFFRDETCSGVARAAIRLAFHDCFPGSCDGSMINADECWDREENAQMARICSILGEKADEYGVGTADIIQFAAGMSVLDFLFRSIADRIEPAIGLASCSGGPVTSFYSGRQDSFDATPLGMMPNATTDAITMIDLFSSRNFSKTELVALTGAHTIARQLDGTGMDNTAGEWDNSFYSDTSTNSAPRSVAADTFLAQAGETGEEWRTVGETQQSFMDAFVPAMEKLSLMGSDKDDLFDCSDVVQWYAGNSGGRRRGRKGAPEG</sequence>
<dbReference type="PROSITE" id="PS00436">
    <property type="entry name" value="PEROXIDASE_2"/>
    <property type="match status" value="1"/>
</dbReference>
<protein>
    <recommendedName>
        <fullName evidence="10">Peroxidase</fullName>
        <ecNumber evidence="10">1.11.1.-</ecNumber>
    </recommendedName>
</protein>
<evidence type="ECO:0000256" key="5">
    <source>
        <dbReference type="ARBA" id="ARBA00022617"/>
    </source>
</evidence>
<reference evidence="12" key="1">
    <citation type="journal article" date="2020" name="Stud. Mycol.">
        <title>101 Dothideomycetes genomes: a test case for predicting lifestyles and emergence of pathogens.</title>
        <authorList>
            <person name="Haridas S."/>
            <person name="Albert R."/>
            <person name="Binder M."/>
            <person name="Bloem J."/>
            <person name="Labutti K."/>
            <person name="Salamov A."/>
            <person name="Andreopoulos B."/>
            <person name="Baker S."/>
            <person name="Barry K."/>
            <person name="Bills G."/>
            <person name="Bluhm B."/>
            <person name="Cannon C."/>
            <person name="Castanera R."/>
            <person name="Culley D."/>
            <person name="Daum C."/>
            <person name="Ezra D."/>
            <person name="Gonzalez J."/>
            <person name="Henrissat B."/>
            <person name="Kuo A."/>
            <person name="Liang C."/>
            <person name="Lipzen A."/>
            <person name="Lutzoni F."/>
            <person name="Magnuson J."/>
            <person name="Mondo S."/>
            <person name="Nolan M."/>
            <person name="Ohm R."/>
            <person name="Pangilinan J."/>
            <person name="Park H.-J."/>
            <person name="Ramirez L."/>
            <person name="Alfaro M."/>
            <person name="Sun H."/>
            <person name="Tritt A."/>
            <person name="Yoshinaga Y."/>
            <person name="Zwiers L.-H."/>
            <person name="Turgeon B."/>
            <person name="Goodwin S."/>
            <person name="Spatafora J."/>
            <person name="Crous P."/>
            <person name="Grigoriev I."/>
        </authorList>
    </citation>
    <scope>NUCLEOTIDE SEQUENCE</scope>
    <source>
        <strain evidence="12">CBS 690.94</strain>
    </source>
</reference>
<feature type="domain" description="Plant heme peroxidase family profile" evidence="11">
    <location>
        <begin position="48"/>
        <end position="291"/>
    </location>
</feature>
<dbReference type="Gene3D" id="1.10.520.10">
    <property type="match status" value="1"/>
</dbReference>
<dbReference type="Pfam" id="PF11895">
    <property type="entry name" value="Peroxidase_ext"/>
    <property type="match status" value="1"/>
</dbReference>
<keyword evidence="8" id="KW-0408">Iron</keyword>
<dbReference type="GO" id="GO:0000302">
    <property type="term" value="P:response to reactive oxygen species"/>
    <property type="evidence" value="ECO:0007669"/>
    <property type="project" value="TreeGrafter"/>
</dbReference>
<evidence type="ECO:0000313" key="12">
    <source>
        <dbReference type="EMBL" id="KAF2451596.1"/>
    </source>
</evidence>
<evidence type="ECO:0000256" key="10">
    <source>
        <dbReference type="RuleBase" id="RU363051"/>
    </source>
</evidence>
<evidence type="ECO:0000256" key="7">
    <source>
        <dbReference type="ARBA" id="ARBA00023002"/>
    </source>
</evidence>
<evidence type="ECO:0000256" key="4">
    <source>
        <dbReference type="ARBA" id="ARBA00022559"/>
    </source>
</evidence>
<dbReference type="GO" id="GO:0046872">
    <property type="term" value="F:metal ion binding"/>
    <property type="evidence" value="ECO:0007669"/>
    <property type="project" value="UniProtKB-UniRule"/>
</dbReference>
<dbReference type="PRINTS" id="PR00458">
    <property type="entry name" value="PEROXIDASE"/>
</dbReference>
<dbReference type="PROSITE" id="PS50873">
    <property type="entry name" value="PEROXIDASE_4"/>
    <property type="match status" value="1"/>
</dbReference>
<dbReference type="OrthoDB" id="2113341at2759"/>
<organism evidence="12 13">
    <name type="scientific">Karstenula rhodostoma CBS 690.94</name>
    <dbReference type="NCBI Taxonomy" id="1392251"/>
    <lineage>
        <taxon>Eukaryota</taxon>
        <taxon>Fungi</taxon>
        <taxon>Dikarya</taxon>
        <taxon>Ascomycota</taxon>
        <taxon>Pezizomycotina</taxon>
        <taxon>Dothideomycetes</taxon>
        <taxon>Pleosporomycetidae</taxon>
        <taxon>Pleosporales</taxon>
        <taxon>Massarineae</taxon>
        <taxon>Didymosphaeriaceae</taxon>
        <taxon>Karstenula</taxon>
    </lineage>
</organism>
<evidence type="ECO:0000256" key="1">
    <source>
        <dbReference type="ARBA" id="ARBA00000189"/>
    </source>
</evidence>
<dbReference type="GO" id="GO:0034599">
    <property type="term" value="P:cellular response to oxidative stress"/>
    <property type="evidence" value="ECO:0007669"/>
    <property type="project" value="InterPro"/>
</dbReference>
<dbReference type="InterPro" id="IPR010255">
    <property type="entry name" value="Haem_peroxidase_sf"/>
</dbReference>
<dbReference type="GO" id="GO:0042744">
    <property type="term" value="P:hydrogen peroxide catabolic process"/>
    <property type="evidence" value="ECO:0007669"/>
    <property type="project" value="TreeGrafter"/>
</dbReference>
<dbReference type="PANTHER" id="PTHR31356">
    <property type="entry name" value="THYLAKOID LUMENAL 29 KDA PROTEIN, CHLOROPLASTIC-RELATED"/>
    <property type="match status" value="1"/>
</dbReference>
<accession>A0A9P4UID6</accession>
<dbReference type="InterPro" id="IPR000823">
    <property type="entry name" value="Peroxidase_pln"/>
</dbReference>
<feature type="chain" id="PRO_5040535176" description="Peroxidase" evidence="10">
    <location>
        <begin position="21"/>
        <end position="299"/>
    </location>
</feature>
<name>A0A9P4UID6_9PLEO</name>
<evidence type="ECO:0000256" key="8">
    <source>
        <dbReference type="ARBA" id="ARBA00023004"/>
    </source>
</evidence>
<dbReference type="InterPro" id="IPR019793">
    <property type="entry name" value="Peroxidases_heam-ligand_BS"/>
</dbReference>
<comment type="catalytic activity">
    <reaction evidence="1">
        <text>2 a phenolic donor + H2O2 = 2 a phenolic radical donor + 2 H2O</text>
        <dbReference type="Rhea" id="RHEA:56136"/>
        <dbReference type="ChEBI" id="CHEBI:15377"/>
        <dbReference type="ChEBI" id="CHEBI:16240"/>
        <dbReference type="ChEBI" id="CHEBI:139520"/>
        <dbReference type="ChEBI" id="CHEBI:139521"/>
        <dbReference type="EC" id="1.11.1.7"/>
    </reaction>
</comment>
<comment type="caution">
    <text evidence="12">The sequence shown here is derived from an EMBL/GenBank/DDBJ whole genome shotgun (WGS) entry which is preliminary data.</text>
</comment>
<keyword evidence="6" id="KW-0479">Metal-binding</keyword>
<keyword evidence="5" id="KW-0349">Heme</keyword>
<keyword evidence="4 10" id="KW-0575">Peroxidase</keyword>
<evidence type="ECO:0000256" key="3">
    <source>
        <dbReference type="ARBA" id="ARBA00001970"/>
    </source>
</evidence>
<feature type="signal peptide" evidence="10">
    <location>
        <begin position="1"/>
        <end position="20"/>
    </location>
</feature>
<dbReference type="GO" id="GO:0140825">
    <property type="term" value="F:lactoperoxidase activity"/>
    <property type="evidence" value="ECO:0007669"/>
    <property type="project" value="UniProtKB-EC"/>
</dbReference>
<evidence type="ECO:0000259" key="11">
    <source>
        <dbReference type="PROSITE" id="PS50873"/>
    </source>
</evidence>
<dbReference type="Proteomes" id="UP000799764">
    <property type="component" value="Unassembled WGS sequence"/>
</dbReference>
<proteinExistence type="inferred from homology"/>
<dbReference type="PRINTS" id="PR00461">
    <property type="entry name" value="PLPEROXIDASE"/>
</dbReference>
<dbReference type="GO" id="GO:0020037">
    <property type="term" value="F:heme binding"/>
    <property type="evidence" value="ECO:0007669"/>
    <property type="project" value="UniProtKB-UniRule"/>
</dbReference>
<dbReference type="PANTHER" id="PTHR31356:SF66">
    <property type="entry name" value="CATALASE-PEROXIDASE"/>
    <property type="match status" value="1"/>
</dbReference>
<dbReference type="InterPro" id="IPR019794">
    <property type="entry name" value="Peroxidases_AS"/>
</dbReference>
<keyword evidence="10" id="KW-0732">Signal</keyword>
<comment type="cofactor">
    <cofactor evidence="3">
        <name>heme b</name>
        <dbReference type="ChEBI" id="CHEBI:60344"/>
    </cofactor>
</comment>